<keyword evidence="3" id="KW-1185">Reference proteome</keyword>
<dbReference type="KEGG" id="lamb:KBB96_17215"/>
<gene>
    <name evidence="2" type="ORF">KBB96_17215</name>
</gene>
<dbReference type="EMBL" id="CP073100">
    <property type="protein sequence ID" value="QUE50590.1"/>
    <property type="molecule type" value="Genomic_DNA"/>
</dbReference>
<evidence type="ECO:0000256" key="1">
    <source>
        <dbReference type="SAM" id="SignalP"/>
    </source>
</evidence>
<organism evidence="2 3">
    <name type="scientific">Luteolibacter ambystomatis</name>
    <dbReference type="NCBI Taxonomy" id="2824561"/>
    <lineage>
        <taxon>Bacteria</taxon>
        <taxon>Pseudomonadati</taxon>
        <taxon>Verrucomicrobiota</taxon>
        <taxon>Verrucomicrobiia</taxon>
        <taxon>Verrucomicrobiales</taxon>
        <taxon>Verrucomicrobiaceae</taxon>
        <taxon>Luteolibacter</taxon>
    </lineage>
</organism>
<keyword evidence="1" id="KW-0732">Signal</keyword>
<name>A0A975G950_9BACT</name>
<feature type="signal peptide" evidence="1">
    <location>
        <begin position="1"/>
        <end position="19"/>
    </location>
</feature>
<proteinExistence type="predicted"/>
<dbReference type="Proteomes" id="UP000676169">
    <property type="component" value="Chromosome"/>
</dbReference>
<reference evidence="2" key="1">
    <citation type="submission" date="2021-04" db="EMBL/GenBank/DDBJ databases">
        <title>Luteolibacter sp. 32A isolated from the skin of an Anderson's salamander (Ambystoma andersonii).</title>
        <authorList>
            <person name="Spergser J."/>
            <person name="Busse H.-J."/>
        </authorList>
    </citation>
    <scope>NUCLEOTIDE SEQUENCE</scope>
    <source>
        <strain evidence="2">32A</strain>
    </source>
</reference>
<feature type="chain" id="PRO_5036972052" evidence="1">
    <location>
        <begin position="20"/>
        <end position="157"/>
    </location>
</feature>
<dbReference type="AlphaFoldDB" id="A0A975G950"/>
<sequence>MKKALPACFVLLTVTLVQAEERPTFYPFDVTLGGVKAEMKPGNTLFAEVPKPVTDDAVLALDHEVPMLIVNAFPCKEDGSVEETQAVGILYAQKVKQVKLDATMDKKKLPPGNYLANVVADGKTSRIVFTVAPAESKVKTDFSKVLGFLKKKAGLDK</sequence>
<evidence type="ECO:0000313" key="3">
    <source>
        <dbReference type="Proteomes" id="UP000676169"/>
    </source>
</evidence>
<accession>A0A975G950</accession>
<dbReference type="RefSeq" id="WP_211630730.1">
    <property type="nucleotide sequence ID" value="NZ_CP073100.1"/>
</dbReference>
<protein>
    <submittedName>
        <fullName evidence="2">Uncharacterized protein</fullName>
    </submittedName>
</protein>
<evidence type="ECO:0000313" key="2">
    <source>
        <dbReference type="EMBL" id="QUE50590.1"/>
    </source>
</evidence>